<comment type="caution">
    <text evidence="2">The sequence shown here is derived from an EMBL/GenBank/DDBJ whole genome shotgun (WGS) entry which is preliminary data.</text>
</comment>
<dbReference type="RefSeq" id="WP_035948945.1">
    <property type="nucleotide sequence ID" value="NZ_BMEA01000002.1"/>
</dbReference>
<reference evidence="2" key="1">
    <citation type="journal article" date="2014" name="Int. J. Syst. Evol. Microbiol.">
        <title>Complete genome sequence of Corynebacterium casei LMG S-19264T (=DSM 44701T), isolated from a smear-ripened cheese.</title>
        <authorList>
            <consortium name="US DOE Joint Genome Institute (JGI-PGF)"/>
            <person name="Walter F."/>
            <person name="Albersmeier A."/>
            <person name="Kalinowski J."/>
            <person name="Ruckert C."/>
        </authorList>
    </citation>
    <scope>NUCLEOTIDE SEQUENCE</scope>
    <source>
        <strain evidence="2">CGMCC 1.10749</strain>
    </source>
</reference>
<accession>A0A8H9KTJ2</accession>
<name>A0A8H9KTJ2_9MICO</name>
<keyword evidence="1" id="KW-0472">Membrane</keyword>
<evidence type="ECO:0000256" key="1">
    <source>
        <dbReference type="SAM" id="Phobius"/>
    </source>
</evidence>
<evidence type="ECO:0000313" key="3">
    <source>
        <dbReference type="Proteomes" id="UP000628079"/>
    </source>
</evidence>
<proteinExistence type="predicted"/>
<feature type="transmembrane region" description="Helical" evidence="1">
    <location>
        <begin position="44"/>
        <end position="65"/>
    </location>
</feature>
<feature type="transmembrane region" description="Helical" evidence="1">
    <location>
        <begin position="152"/>
        <end position="178"/>
    </location>
</feature>
<feature type="transmembrane region" description="Helical" evidence="1">
    <location>
        <begin position="184"/>
        <end position="205"/>
    </location>
</feature>
<keyword evidence="1" id="KW-1133">Transmembrane helix</keyword>
<feature type="transmembrane region" description="Helical" evidence="1">
    <location>
        <begin position="71"/>
        <end position="95"/>
    </location>
</feature>
<sequence length="222" mass="23473">MATDDEATGDEARPRPELATILATEHWSLLGTRSMTWSEVMSRISILLTVVSAFLVVLALVAQGVGFDRSLLGIAIGFALASLVLGTLTAMRVAMASAEDVQLVRAMNRLRAAYVELAPEIRPYLTASTHDDDAGLMATFAVGERRTLPAQVVGSTGFFVMVINTLVAGALGGLLGAAASLSGWWTAMCGVGAGVLWLLLQLVVVRRLYGGPLEDVRFPSPD</sequence>
<dbReference type="Proteomes" id="UP000628079">
    <property type="component" value="Unassembled WGS sequence"/>
</dbReference>
<keyword evidence="1" id="KW-0812">Transmembrane</keyword>
<dbReference type="AlphaFoldDB" id="A0A8H9KTJ2"/>
<dbReference type="EMBL" id="BMEA01000002">
    <property type="protein sequence ID" value="GGB86918.1"/>
    <property type="molecule type" value="Genomic_DNA"/>
</dbReference>
<organism evidence="2 3">
    <name type="scientific">Knoellia flava</name>
    <dbReference type="NCBI Taxonomy" id="913969"/>
    <lineage>
        <taxon>Bacteria</taxon>
        <taxon>Bacillati</taxon>
        <taxon>Actinomycetota</taxon>
        <taxon>Actinomycetes</taxon>
        <taxon>Micrococcales</taxon>
        <taxon>Intrasporangiaceae</taxon>
        <taxon>Knoellia</taxon>
    </lineage>
</organism>
<evidence type="ECO:0000313" key="2">
    <source>
        <dbReference type="EMBL" id="GGB86918.1"/>
    </source>
</evidence>
<reference evidence="2" key="2">
    <citation type="submission" date="2020-09" db="EMBL/GenBank/DDBJ databases">
        <authorList>
            <person name="Sun Q."/>
            <person name="Zhou Y."/>
        </authorList>
    </citation>
    <scope>NUCLEOTIDE SEQUENCE</scope>
    <source>
        <strain evidence="2">CGMCC 1.10749</strain>
    </source>
</reference>
<protein>
    <submittedName>
        <fullName evidence="2">Uncharacterized protein</fullName>
    </submittedName>
</protein>
<gene>
    <name evidence="2" type="ORF">GCM10011314_28410</name>
</gene>